<evidence type="ECO:0000256" key="3">
    <source>
        <dbReference type="ARBA" id="ARBA00022806"/>
    </source>
</evidence>
<dbReference type="Pfam" id="PF13361">
    <property type="entry name" value="UvrD_C"/>
    <property type="match status" value="1"/>
</dbReference>
<dbReference type="InterPro" id="IPR000212">
    <property type="entry name" value="DNA_helicase_UvrD/REP"/>
</dbReference>
<proteinExistence type="predicted"/>
<keyword evidence="5" id="KW-0413">Isomerase</keyword>
<evidence type="ECO:0000256" key="5">
    <source>
        <dbReference type="ARBA" id="ARBA00023235"/>
    </source>
</evidence>
<dbReference type="GO" id="GO:0004386">
    <property type="term" value="F:helicase activity"/>
    <property type="evidence" value="ECO:0007669"/>
    <property type="project" value="UniProtKB-KW"/>
</dbReference>
<keyword evidence="2 9" id="KW-0378">Hydrolase</keyword>
<name>A0ABQ2CZH7_9DEIO</name>
<dbReference type="PROSITE" id="PS51198">
    <property type="entry name" value="UVRD_HELICASE_ATP_BIND"/>
    <property type="match status" value="1"/>
</dbReference>
<feature type="binding site" evidence="9">
    <location>
        <begin position="27"/>
        <end position="34"/>
    </location>
    <ligand>
        <name>ATP</name>
        <dbReference type="ChEBI" id="CHEBI:30616"/>
    </ligand>
</feature>
<evidence type="ECO:0000256" key="7">
    <source>
        <dbReference type="ARBA" id="ARBA00034808"/>
    </source>
</evidence>
<dbReference type="InterPro" id="IPR014017">
    <property type="entry name" value="DNA_helicase_UvrD-like_C"/>
</dbReference>
<dbReference type="Gene3D" id="1.10.486.10">
    <property type="entry name" value="PCRA, domain 4"/>
    <property type="match status" value="1"/>
</dbReference>
<sequence length="518" mass="58743">MQPSPSPEQQAILEWVLHGTGHAVVQATAGSGKTTTLEMVARLLPEDISGQYCAFSKAIVEELQGRLPGHLKVNTLHSLGYQVIKTFYPQSIQHRPDSLKYRTLLTRALRDDGKVPGFFSREDTFQAIEYLFGLQRVVRMTFIPPSAAQQVRQAGQRFDLPEPDHEEVTLWCLQRLPALIQEGIRKVEGRGWVDFEDMLYVPVATGLDYRSVDFLLVDEAQDLSPLQLQFALGLIHPGGRSIFVGDDHQAIYGFAGADHHSLKHIEDTLQATVLPLSTSYRCPQLHVKLAQHFSPRMQARPAAAMGTIKHVNETFFLKAVQEGDLVLCRYNAPLASMYHELIQLGKRPRLRKGDFSDQLLRTLQQLYQHTDFNLQTIRLQADTQRVQEERRLRNARLDPKVLLKKTVELRDRLDSVVHLATTAYEQGHHTLEAARSYLQNIISVEHDFITLSTVHSAKGLEASRVFILHPEKMTPTYALTEEAVRGEQCVQFVALTRAREALYFVEEPLHETVKGVNR</sequence>
<evidence type="ECO:0000313" key="12">
    <source>
        <dbReference type="Proteomes" id="UP000632222"/>
    </source>
</evidence>
<keyword evidence="3 9" id="KW-0347">Helicase</keyword>
<evidence type="ECO:0000256" key="6">
    <source>
        <dbReference type="ARBA" id="ARBA00034617"/>
    </source>
</evidence>
<evidence type="ECO:0000256" key="8">
    <source>
        <dbReference type="ARBA" id="ARBA00048988"/>
    </source>
</evidence>
<organism evidence="11 12">
    <name type="scientific">Deinococcus roseus</name>
    <dbReference type="NCBI Taxonomy" id="392414"/>
    <lineage>
        <taxon>Bacteria</taxon>
        <taxon>Thermotogati</taxon>
        <taxon>Deinococcota</taxon>
        <taxon>Deinococci</taxon>
        <taxon>Deinococcales</taxon>
        <taxon>Deinococcaceae</taxon>
        <taxon>Deinococcus</taxon>
    </lineage>
</organism>
<keyword evidence="12" id="KW-1185">Reference proteome</keyword>
<evidence type="ECO:0000313" key="11">
    <source>
        <dbReference type="EMBL" id="GGJ35777.1"/>
    </source>
</evidence>
<dbReference type="Gene3D" id="3.40.50.300">
    <property type="entry name" value="P-loop containing nucleotide triphosphate hydrolases"/>
    <property type="match status" value="2"/>
</dbReference>
<dbReference type="PANTHER" id="PTHR11070">
    <property type="entry name" value="UVRD / RECB / PCRA DNA HELICASE FAMILY MEMBER"/>
    <property type="match status" value="1"/>
</dbReference>
<reference evidence="12" key="1">
    <citation type="journal article" date="2019" name="Int. J. Syst. Evol. Microbiol.">
        <title>The Global Catalogue of Microorganisms (GCM) 10K type strain sequencing project: providing services to taxonomists for standard genome sequencing and annotation.</title>
        <authorList>
            <consortium name="The Broad Institute Genomics Platform"/>
            <consortium name="The Broad Institute Genome Sequencing Center for Infectious Disease"/>
            <person name="Wu L."/>
            <person name="Ma J."/>
        </authorList>
    </citation>
    <scope>NUCLEOTIDE SEQUENCE [LARGE SCALE GENOMIC DNA]</scope>
    <source>
        <strain evidence="12">JCM 14370</strain>
    </source>
</reference>
<evidence type="ECO:0000256" key="9">
    <source>
        <dbReference type="PROSITE-ProRule" id="PRU00560"/>
    </source>
</evidence>
<dbReference type="PANTHER" id="PTHR11070:SF2">
    <property type="entry name" value="ATP-DEPENDENT DNA HELICASE SRS2"/>
    <property type="match status" value="1"/>
</dbReference>
<dbReference type="Proteomes" id="UP000632222">
    <property type="component" value="Unassembled WGS sequence"/>
</dbReference>
<keyword evidence="1 9" id="KW-0547">Nucleotide-binding</keyword>
<evidence type="ECO:0000256" key="1">
    <source>
        <dbReference type="ARBA" id="ARBA00022741"/>
    </source>
</evidence>
<accession>A0ABQ2CZH7</accession>
<feature type="domain" description="UvrD-like helicase ATP-binding" evidence="10">
    <location>
        <begin position="6"/>
        <end position="283"/>
    </location>
</feature>
<gene>
    <name evidence="11" type="primary">fbh1</name>
    <name evidence="11" type="ORF">GCM10008938_22380</name>
</gene>
<dbReference type="SUPFAM" id="SSF52540">
    <property type="entry name" value="P-loop containing nucleoside triphosphate hydrolases"/>
    <property type="match status" value="1"/>
</dbReference>
<evidence type="ECO:0000256" key="2">
    <source>
        <dbReference type="ARBA" id="ARBA00022801"/>
    </source>
</evidence>
<dbReference type="Pfam" id="PF00580">
    <property type="entry name" value="UvrD-helicase"/>
    <property type="match status" value="1"/>
</dbReference>
<comment type="caution">
    <text evidence="11">The sequence shown here is derived from an EMBL/GenBank/DDBJ whole genome shotgun (WGS) entry which is preliminary data.</text>
</comment>
<protein>
    <recommendedName>
        <fullName evidence="7">DNA 3'-5' helicase</fullName>
        <ecNumber evidence="7">5.6.2.4</ecNumber>
    </recommendedName>
</protein>
<evidence type="ECO:0000259" key="10">
    <source>
        <dbReference type="PROSITE" id="PS51198"/>
    </source>
</evidence>
<comment type="catalytic activity">
    <reaction evidence="6">
        <text>Couples ATP hydrolysis with the unwinding of duplex DNA by translocating in the 3'-5' direction.</text>
        <dbReference type="EC" id="5.6.2.4"/>
    </reaction>
</comment>
<dbReference type="InterPro" id="IPR014016">
    <property type="entry name" value="UvrD-like_ATP-bd"/>
</dbReference>
<dbReference type="EMBL" id="BMOD01000007">
    <property type="protein sequence ID" value="GGJ35777.1"/>
    <property type="molecule type" value="Genomic_DNA"/>
</dbReference>
<dbReference type="InterPro" id="IPR027417">
    <property type="entry name" value="P-loop_NTPase"/>
</dbReference>
<keyword evidence="4 9" id="KW-0067">ATP-binding</keyword>
<dbReference type="EC" id="5.6.2.4" evidence="7"/>
<evidence type="ECO:0000256" key="4">
    <source>
        <dbReference type="ARBA" id="ARBA00022840"/>
    </source>
</evidence>
<dbReference type="RefSeq" id="WP_189002777.1">
    <property type="nucleotide sequence ID" value="NZ_BMOD01000007.1"/>
</dbReference>
<comment type="catalytic activity">
    <reaction evidence="8">
        <text>ATP + H2O = ADP + phosphate + H(+)</text>
        <dbReference type="Rhea" id="RHEA:13065"/>
        <dbReference type="ChEBI" id="CHEBI:15377"/>
        <dbReference type="ChEBI" id="CHEBI:15378"/>
        <dbReference type="ChEBI" id="CHEBI:30616"/>
        <dbReference type="ChEBI" id="CHEBI:43474"/>
        <dbReference type="ChEBI" id="CHEBI:456216"/>
        <dbReference type="EC" id="5.6.2.4"/>
    </reaction>
</comment>